<dbReference type="AlphaFoldDB" id="A0A3G8YJE0"/>
<gene>
    <name evidence="3" type="ORF">EIB74_14710</name>
</gene>
<keyword evidence="3" id="KW-0808">Transferase</keyword>
<name>A0A3G8YJE0_9FLAO</name>
<dbReference type="GO" id="GO:0016757">
    <property type="term" value="F:glycosyltransferase activity"/>
    <property type="evidence" value="ECO:0007669"/>
    <property type="project" value="InterPro"/>
</dbReference>
<organism evidence="3 4">
    <name type="scientific">Epilithonimonas vandammei</name>
    <dbReference type="NCBI Taxonomy" id="2487072"/>
    <lineage>
        <taxon>Bacteria</taxon>
        <taxon>Pseudomonadati</taxon>
        <taxon>Bacteroidota</taxon>
        <taxon>Flavobacteriia</taxon>
        <taxon>Flavobacteriales</taxon>
        <taxon>Weeksellaceae</taxon>
        <taxon>Chryseobacterium group</taxon>
        <taxon>Epilithonimonas</taxon>
    </lineage>
</organism>
<proteinExistence type="predicted"/>
<feature type="domain" description="Glycosyl transferase family 1" evidence="1">
    <location>
        <begin position="174"/>
        <end position="324"/>
    </location>
</feature>
<feature type="domain" description="Glycosyltransferase subfamily 4-like N-terminal" evidence="2">
    <location>
        <begin position="12"/>
        <end position="163"/>
    </location>
</feature>
<protein>
    <submittedName>
        <fullName evidence="3">Glycosyltransferase</fullName>
    </submittedName>
</protein>
<dbReference type="Pfam" id="PF00534">
    <property type="entry name" value="Glycos_transf_1"/>
    <property type="match status" value="1"/>
</dbReference>
<dbReference type="InterPro" id="IPR001296">
    <property type="entry name" value="Glyco_trans_1"/>
</dbReference>
<dbReference type="Proteomes" id="UP000281810">
    <property type="component" value="Chromosome"/>
</dbReference>
<dbReference type="Pfam" id="PF13439">
    <property type="entry name" value="Glyco_transf_4"/>
    <property type="match status" value="1"/>
</dbReference>
<dbReference type="InterPro" id="IPR028098">
    <property type="entry name" value="Glyco_trans_4-like_N"/>
</dbReference>
<evidence type="ECO:0000313" key="3">
    <source>
        <dbReference type="EMBL" id="AZI41126.1"/>
    </source>
</evidence>
<accession>A0A3G8YJE0</accession>
<dbReference type="OrthoDB" id="9811239at2"/>
<evidence type="ECO:0000259" key="1">
    <source>
        <dbReference type="Pfam" id="PF00534"/>
    </source>
</evidence>
<dbReference type="Gene3D" id="3.40.50.2000">
    <property type="entry name" value="Glycogen Phosphorylase B"/>
    <property type="match status" value="2"/>
</dbReference>
<sequence length="356" mass="40084">MKILRLSTYLDFGGVETRLATISHVQDENEWVFICMNREGKAAKIIRENHKKLINVKVKPSIYSFRTFWSIYQTIKKEKPDVIHTSGAEANFHGILAAKLAGVSRIIGEEIGTPNHSKKAQLIFSFVYRFADFVVGNSRAVLEVVHQVDKVPKRKLVQIDNPILFKDLSAYVRNKPLDEFQMLMISRLEPVKNIEGMINVLSQLKNKTDLNLRLIIAGSGQSESALKQQVKDLDMENQVTFLGFINDPYPYLVNADLYILNSHSEGFSNSLVEAMYSKTPSLSTAVGAAPEIIEDGISGFLTPANDEEALCEKLKAIIALPKEKLQEIGWVGHEKIVKNFSLGNHINELMKIYTYS</sequence>
<dbReference type="PANTHER" id="PTHR12526">
    <property type="entry name" value="GLYCOSYLTRANSFERASE"/>
    <property type="match status" value="1"/>
</dbReference>
<evidence type="ECO:0000259" key="2">
    <source>
        <dbReference type="Pfam" id="PF13439"/>
    </source>
</evidence>
<dbReference type="RefSeq" id="WP_124803988.1">
    <property type="nucleotide sequence ID" value="NZ_CP034161.1"/>
</dbReference>
<dbReference type="EMBL" id="CP034161">
    <property type="protein sequence ID" value="AZI41126.1"/>
    <property type="molecule type" value="Genomic_DNA"/>
</dbReference>
<dbReference type="PANTHER" id="PTHR12526:SF630">
    <property type="entry name" value="GLYCOSYLTRANSFERASE"/>
    <property type="match status" value="1"/>
</dbReference>
<reference evidence="4" key="1">
    <citation type="submission" date="2018-11" db="EMBL/GenBank/DDBJ databases">
        <title>Proposal to divide the Flavobacteriaceae and reorganize its genera based on Amino Acid Identity values calculated from whole genome sequences.</title>
        <authorList>
            <person name="Nicholson A.C."/>
            <person name="Gulvik C.A."/>
            <person name="Whitney A.M."/>
            <person name="Humrighouse B.W."/>
            <person name="Bell M."/>
            <person name="Holmes B."/>
            <person name="Steigerwalt A.B."/>
            <person name="Villarma A."/>
            <person name="Sheth M."/>
            <person name="Batra D."/>
            <person name="Pryor J."/>
            <person name="Bernardet J.-F."/>
            <person name="Hugo C."/>
            <person name="Kampfer P."/>
            <person name="Newman J.D."/>
            <person name="McQuiston J.R."/>
        </authorList>
    </citation>
    <scope>NUCLEOTIDE SEQUENCE [LARGE SCALE GENOMIC DNA]</scope>
    <source>
        <strain evidence="4">F5649</strain>
    </source>
</reference>
<keyword evidence="4" id="KW-1185">Reference proteome</keyword>
<dbReference type="SUPFAM" id="SSF53756">
    <property type="entry name" value="UDP-Glycosyltransferase/glycogen phosphorylase"/>
    <property type="match status" value="1"/>
</dbReference>
<evidence type="ECO:0000313" key="4">
    <source>
        <dbReference type="Proteomes" id="UP000281810"/>
    </source>
</evidence>